<dbReference type="OrthoDB" id="360540at2759"/>
<evidence type="ECO:0000313" key="4">
    <source>
        <dbReference type="Proteomes" id="UP000095009"/>
    </source>
</evidence>
<organism evidence="3 4">
    <name type="scientific">Nadsonia fulvescens var. elongata DSM 6958</name>
    <dbReference type="NCBI Taxonomy" id="857566"/>
    <lineage>
        <taxon>Eukaryota</taxon>
        <taxon>Fungi</taxon>
        <taxon>Dikarya</taxon>
        <taxon>Ascomycota</taxon>
        <taxon>Saccharomycotina</taxon>
        <taxon>Dipodascomycetes</taxon>
        <taxon>Dipodascales</taxon>
        <taxon>Dipodascales incertae sedis</taxon>
        <taxon>Nadsonia</taxon>
    </lineage>
</organism>
<dbReference type="PANTHER" id="PTHR15323">
    <property type="entry name" value="D123 PROTEIN"/>
    <property type="match status" value="1"/>
</dbReference>
<evidence type="ECO:0000256" key="2">
    <source>
        <dbReference type="SAM" id="MobiDB-lite"/>
    </source>
</evidence>
<name>A0A1E3PRY4_9ASCO</name>
<dbReference type="Proteomes" id="UP000095009">
    <property type="component" value="Unassembled WGS sequence"/>
</dbReference>
<protein>
    <submittedName>
        <fullName evidence="3">D123-domain-containing protein</fullName>
    </submittedName>
</protein>
<dbReference type="AlphaFoldDB" id="A0A1E3PRY4"/>
<evidence type="ECO:0000256" key="1">
    <source>
        <dbReference type="ARBA" id="ARBA00011047"/>
    </source>
</evidence>
<dbReference type="EMBL" id="KV454406">
    <property type="protein sequence ID" value="ODQ68195.1"/>
    <property type="molecule type" value="Genomic_DNA"/>
</dbReference>
<dbReference type="GO" id="GO:0005737">
    <property type="term" value="C:cytoplasm"/>
    <property type="evidence" value="ECO:0007669"/>
    <property type="project" value="TreeGrafter"/>
</dbReference>
<dbReference type="STRING" id="857566.A0A1E3PRY4"/>
<dbReference type="InterPro" id="IPR009772">
    <property type="entry name" value="CDC123"/>
</dbReference>
<keyword evidence="4" id="KW-1185">Reference proteome</keyword>
<dbReference type="PANTHER" id="PTHR15323:SF6">
    <property type="entry name" value="CELL DIVISION CYCLE PROTEIN 123 HOMOLOG"/>
    <property type="match status" value="1"/>
</dbReference>
<accession>A0A1E3PRY4</accession>
<reference evidence="3 4" key="1">
    <citation type="journal article" date="2016" name="Proc. Natl. Acad. Sci. U.S.A.">
        <title>Comparative genomics of biotechnologically important yeasts.</title>
        <authorList>
            <person name="Riley R."/>
            <person name="Haridas S."/>
            <person name="Wolfe K.H."/>
            <person name="Lopes M.R."/>
            <person name="Hittinger C.T."/>
            <person name="Goeker M."/>
            <person name="Salamov A.A."/>
            <person name="Wisecaver J.H."/>
            <person name="Long T.M."/>
            <person name="Calvey C.H."/>
            <person name="Aerts A.L."/>
            <person name="Barry K.W."/>
            <person name="Choi C."/>
            <person name="Clum A."/>
            <person name="Coughlan A.Y."/>
            <person name="Deshpande S."/>
            <person name="Douglass A.P."/>
            <person name="Hanson S.J."/>
            <person name="Klenk H.-P."/>
            <person name="LaButti K.M."/>
            <person name="Lapidus A."/>
            <person name="Lindquist E.A."/>
            <person name="Lipzen A.M."/>
            <person name="Meier-Kolthoff J.P."/>
            <person name="Ohm R.A."/>
            <person name="Otillar R.P."/>
            <person name="Pangilinan J.L."/>
            <person name="Peng Y."/>
            <person name="Rokas A."/>
            <person name="Rosa C.A."/>
            <person name="Scheuner C."/>
            <person name="Sibirny A.A."/>
            <person name="Slot J.C."/>
            <person name="Stielow J.B."/>
            <person name="Sun H."/>
            <person name="Kurtzman C.P."/>
            <person name="Blackwell M."/>
            <person name="Grigoriev I.V."/>
            <person name="Jeffries T.W."/>
        </authorList>
    </citation>
    <scope>NUCLEOTIDE SEQUENCE [LARGE SCALE GENOMIC DNA]</scope>
    <source>
        <strain evidence="3 4">DSM 6958</strain>
    </source>
</reference>
<feature type="region of interest" description="Disordered" evidence="2">
    <location>
        <begin position="76"/>
        <end position="102"/>
    </location>
</feature>
<evidence type="ECO:0000313" key="3">
    <source>
        <dbReference type="EMBL" id="ODQ68195.1"/>
    </source>
</evidence>
<sequence length="379" mass="42676">MPSSSNSSVANIPTDDELFPAVTHQNITNCSFSSWSKAYKSLIPKTKVIRPLPQAFIDYLLQDGIVLPEDEYLTQNSTGGHISDYDDDEDPSPSDEASSSNPTEAFIELHQEIIDTIRDLGGSVMPKLNWSAPRDAAWISTGNTLRCNTPSDIYLLLKSSAYITHDLTEAFDCCNSNDIDGNGGDKGKSTVIQPVEYELVLRKWVNVNPSVEFRCFVKDRQLIGISQRDMSFYDFLPSLESILTKEILAFFETNLKNTFVDPDFVFDVYVPSPHNRVWLIDINPFSLKTDSLLFSWDELLASETAPDFEYKPDENLIDFRVLESEDKINSFSTAQHSENKVPKDVFDAGLTSEGIADLARQWKKMLAKQMEDDSSSDEE</sequence>
<dbReference type="GO" id="GO:0000287">
    <property type="term" value="F:magnesium ion binding"/>
    <property type="evidence" value="ECO:0007669"/>
    <property type="project" value="EnsemblFungi"/>
</dbReference>
<gene>
    <name evidence="3" type="ORF">NADFUDRAFT_48845</name>
</gene>
<dbReference type="GO" id="GO:0005524">
    <property type="term" value="F:ATP binding"/>
    <property type="evidence" value="ECO:0007669"/>
    <property type="project" value="EnsemblFungi"/>
</dbReference>
<proteinExistence type="inferred from homology"/>
<comment type="similarity">
    <text evidence="1">Belongs to the CDC123 family.</text>
</comment>
<dbReference type="Pfam" id="PF07065">
    <property type="entry name" value="D123"/>
    <property type="match status" value="1"/>
</dbReference>